<dbReference type="GO" id="GO:0046294">
    <property type="term" value="P:formaldehyde catabolic process"/>
    <property type="evidence" value="ECO:0007669"/>
    <property type="project" value="TreeGrafter"/>
</dbReference>
<feature type="domain" description="Enoyl reductase (ER)" evidence="9">
    <location>
        <begin position="10"/>
        <end position="369"/>
    </location>
</feature>
<dbReference type="InterPro" id="IPR036291">
    <property type="entry name" value="NAD(P)-bd_dom_sf"/>
</dbReference>
<keyword evidence="5" id="KW-0862">Zinc</keyword>
<dbReference type="EMBL" id="FNTL01000004">
    <property type="protein sequence ID" value="SED78610.1"/>
    <property type="molecule type" value="Genomic_DNA"/>
</dbReference>
<comment type="catalytic activity">
    <reaction evidence="8">
        <text>a primary alcohol + NAD(+) = an aldehyde + NADH + H(+)</text>
        <dbReference type="Rhea" id="RHEA:10736"/>
        <dbReference type="ChEBI" id="CHEBI:15378"/>
        <dbReference type="ChEBI" id="CHEBI:15734"/>
        <dbReference type="ChEBI" id="CHEBI:17478"/>
        <dbReference type="ChEBI" id="CHEBI:57540"/>
        <dbReference type="ChEBI" id="CHEBI:57945"/>
        <dbReference type="EC" id="1.1.1.1"/>
    </reaction>
</comment>
<evidence type="ECO:0000259" key="9">
    <source>
        <dbReference type="SMART" id="SM00829"/>
    </source>
</evidence>
<dbReference type="PANTHER" id="PTHR43880:SF12">
    <property type="entry name" value="ALCOHOL DEHYDROGENASE CLASS-3"/>
    <property type="match status" value="1"/>
</dbReference>
<evidence type="ECO:0000256" key="6">
    <source>
        <dbReference type="ARBA" id="ARBA00023027"/>
    </source>
</evidence>
<dbReference type="CDD" id="cd08279">
    <property type="entry name" value="Zn_ADH_class_III"/>
    <property type="match status" value="1"/>
</dbReference>
<evidence type="ECO:0000256" key="1">
    <source>
        <dbReference type="ARBA" id="ARBA00001947"/>
    </source>
</evidence>
<dbReference type="InterPro" id="IPR020843">
    <property type="entry name" value="ER"/>
</dbReference>
<dbReference type="RefSeq" id="WP_073366900.1">
    <property type="nucleotide sequence ID" value="NZ_FNTL01000004.1"/>
</dbReference>
<evidence type="ECO:0000256" key="3">
    <source>
        <dbReference type="ARBA" id="ARBA00013190"/>
    </source>
</evidence>
<evidence type="ECO:0000256" key="2">
    <source>
        <dbReference type="ARBA" id="ARBA00008072"/>
    </source>
</evidence>
<comment type="catalytic activity">
    <reaction evidence="7">
        <text>a secondary alcohol + NAD(+) = a ketone + NADH + H(+)</text>
        <dbReference type="Rhea" id="RHEA:10740"/>
        <dbReference type="ChEBI" id="CHEBI:15378"/>
        <dbReference type="ChEBI" id="CHEBI:17087"/>
        <dbReference type="ChEBI" id="CHEBI:35681"/>
        <dbReference type="ChEBI" id="CHEBI:57540"/>
        <dbReference type="ChEBI" id="CHEBI:57945"/>
        <dbReference type="EC" id="1.1.1.1"/>
    </reaction>
</comment>
<dbReference type="SMART" id="SM00829">
    <property type="entry name" value="PKS_ER"/>
    <property type="match status" value="1"/>
</dbReference>
<evidence type="ECO:0000256" key="8">
    <source>
        <dbReference type="ARBA" id="ARBA00049243"/>
    </source>
</evidence>
<proteinExistence type="inferred from homology"/>
<sequence length="373" mass="38853">MLTRGAVLREVPGNYEVVELELDDPRPGEIQVKMVASGLCHSDDHFATGDQQAPILPFAGGHEGAGIVAAVGPQTTGFAEGDHVVFSFLPVCGRCWFCSHDMQNLCDLGASIGTGARFDDSTSFRLSLDGRPVGQMAGLSTFCEYTTVATKSAIKIDPSIPLEVACLTGCSVGTGWGAAVNSAQVRPGQIVIVMGVGGIGINAVQGAAHAGADVVIAVDPVQFKRESALKLGATHAVSDIGEATELARSMSNGQGADASIVTVGVVTGKHVGEGLAAIRKGGTCVLTGLGDTFVRDGDINLHELTLYQKRMQGSLFGASAPIADIPAQLEMYRRGTLALDELITTRYTLDDIARGYDDLRAGHNLRGVIIHAP</sequence>
<dbReference type="PANTHER" id="PTHR43880">
    <property type="entry name" value="ALCOHOL DEHYDROGENASE"/>
    <property type="match status" value="1"/>
</dbReference>
<dbReference type="SUPFAM" id="SSF51735">
    <property type="entry name" value="NAD(P)-binding Rossmann-fold domains"/>
    <property type="match status" value="1"/>
</dbReference>
<evidence type="ECO:0000313" key="10">
    <source>
        <dbReference type="EMBL" id="SED78610.1"/>
    </source>
</evidence>
<dbReference type="InterPro" id="IPR023921">
    <property type="entry name" value="ADH_Zn_actinomycetes"/>
</dbReference>
<comment type="cofactor">
    <cofactor evidence="1">
        <name>Zn(2+)</name>
        <dbReference type="ChEBI" id="CHEBI:29105"/>
    </cofactor>
</comment>
<dbReference type="OrthoDB" id="334894at2"/>
<accession>A0A1H5DIL6</accession>
<reference evidence="11" key="1">
    <citation type="submission" date="2016-10" db="EMBL/GenBank/DDBJ databases">
        <authorList>
            <person name="Varghese N."/>
        </authorList>
    </citation>
    <scope>NUCLEOTIDE SEQUENCE [LARGE SCALE GENOMIC DNA]</scope>
    <source>
        <strain evidence="11">DSM 44719</strain>
    </source>
</reference>
<dbReference type="Proteomes" id="UP000183407">
    <property type="component" value="Unassembled WGS sequence"/>
</dbReference>
<organism evidence="10 11">
    <name type="scientific">Rhodococcus jostii</name>
    <dbReference type="NCBI Taxonomy" id="132919"/>
    <lineage>
        <taxon>Bacteria</taxon>
        <taxon>Bacillati</taxon>
        <taxon>Actinomycetota</taxon>
        <taxon>Actinomycetes</taxon>
        <taxon>Mycobacteriales</taxon>
        <taxon>Nocardiaceae</taxon>
        <taxon>Rhodococcus</taxon>
    </lineage>
</organism>
<dbReference type="GO" id="GO:0008270">
    <property type="term" value="F:zinc ion binding"/>
    <property type="evidence" value="ECO:0007669"/>
    <property type="project" value="TreeGrafter"/>
</dbReference>
<keyword evidence="6" id="KW-0520">NAD</keyword>
<comment type="similarity">
    <text evidence="2">Belongs to the zinc-containing alcohol dehydrogenase family.</text>
</comment>
<dbReference type="InterPro" id="IPR013149">
    <property type="entry name" value="ADH-like_C"/>
</dbReference>
<name>A0A1H5DIL6_RHOJO</name>
<protein>
    <recommendedName>
        <fullName evidence="3">alcohol dehydrogenase</fullName>
        <ecNumber evidence="3">1.1.1.1</ecNumber>
    </recommendedName>
</protein>
<evidence type="ECO:0000256" key="4">
    <source>
        <dbReference type="ARBA" id="ARBA00022723"/>
    </source>
</evidence>
<dbReference type="SUPFAM" id="SSF50129">
    <property type="entry name" value="GroES-like"/>
    <property type="match status" value="2"/>
</dbReference>
<dbReference type="EC" id="1.1.1.1" evidence="3"/>
<dbReference type="GO" id="GO:0005829">
    <property type="term" value="C:cytosol"/>
    <property type="evidence" value="ECO:0007669"/>
    <property type="project" value="TreeGrafter"/>
</dbReference>
<dbReference type="AlphaFoldDB" id="A0A1H5DIL6"/>
<dbReference type="GO" id="GO:0051903">
    <property type="term" value="F:S-(hydroxymethyl)glutathione dehydrogenase [NAD(P)+] activity"/>
    <property type="evidence" value="ECO:0007669"/>
    <property type="project" value="TreeGrafter"/>
</dbReference>
<gene>
    <name evidence="10" type="ORF">SAMN04490220_5545</name>
</gene>
<dbReference type="Gene3D" id="3.40.50.720">
    <property type="entry name" value="NAD(P)-binding Rossmann-like Domain"/>
    <property type="match status" value="1"/>
</dbReference>
<dbReference type="NCBIfam" id="TIGR03989">
    <property type="entry name" value="Rxyl_3153"/>
    <property type="match status" value="1"/>
</dbReference>
<dbReference type="Pfam" id="PF08240">
    <property type="entry name" value="ADH_N"/>
    <property type="match status" value="1"/>
</dbReference>
<dbReference type="Pfam" id="PF00107">
    <property type="entry name" value="ADH_zinc_N"/>
    <property type="match status" value="1"/>
</dbReference>
<dbReference type="GO" id="GO:0004022">
    <property type="term" value="F:alcohol dehydrogenase (NAD+) activity"/>
    <property type="evidence" value="ECO:0007669"/>
    <property type="project" value="UniProtKB-EC"/>
</dbReference>
<dbReference type="Gene3D" id="3.90.180.10">
    <property type="entry name" value="Medium-chain alcohol dehydrogenases, catalytic domain"/>
    <property type="match status" value="1"/>
</dbReference>
<keyword evidence="4" id="KW-0479">Metal-binding</keyword>
<evidence type="ECO:0000256" key="5">
    <source>
        <dbReference type="ARBA" id="ARBA00022833"/>
    </source>
</evidence>
<evidence type="ECO:0000313" key="11">
    <source>
        <dbReference type="Proteomes" id="UP000183407"/>
    </source>
</evidence>
<dbReference type="InterPro" id="IPR013154">
    <property type="entry name" value="ADH-like_N"/>
</dbReference>
<dbReference type="InterPro" id="IPR011032">
    <property type="entry name" value="GroES-like_sf"/>
</dbReference>
<evidence type="ECO:0000256" key="7">
    <source>
        <dbReference type="ARBA" id="ARBA00049164"/>
    </source>
</evidence>